<dbReference type="GO" id="GO:0032259">
    <property type="term" value="P:methylation"/>
    <property type="evidence" value="ECO:0007669"/>
    <property type="project" value="UniProtKB-KW"/>
</dbReference>
<evidence type="ECO:0000313" key="3">
    <source>
        <dbReference type="Proteomes" id="UP000467193"/>
    </source>
</evidence>
<dbReference type="EMBL" id="AP022588">
    <property type="protein sequence ID" value="BBY31589.1"/>
    <property type="molecule type" value="Genomic_DNA"/>
</dbReference>
<keyword evidence="2" id="KW-0808">Transferase</keyword>
<proteinExistence type="predicted"/>
<reference evidence="2 3" key="1">
    <citation type="journal article" date="2019" name="Emerg. Microbes Infect.">
        <title>Comprehensive subspecies identification of 175 nontuberculous mycobacteria species based on 7547 genomic profiles.</title>
        <authorList>
            <person name="Matsumoto Y."/>
            <person name="Kinjo T."/>
            <person name="Motooka D."/>
            <person name="Nabeya D."/>
            <person name="Jung N."/>
            <person name="Uechi K."/>
            <person name="Horii T."/>
            <person name="Iida T."/>
            <person name="Fujita J."/>
            <person name="Nakamura S."/>
        </authorList>
    </citation>
    <scope>NUCLEOTIDE SEQUENCE [LARGE SCALE GENOMIC DNA]</scope>
    <source>
        <strain evidence="2 3">JCM 17899</strain>
    </source>
</reference>
<organism evidence="2 3">
    <name type="scientific">Mycolicibacterium sediminis</name>
    <dbReference type="NCBI Taxonomy" id="1286180"/>
    <lineage>
        <taxon>Bacteria</taxon>
        <taxon>Bacillati</taxon>
        <taxon>Actinomycetota</taxon>
        <taxon>Actinomycetes</taxon>
        <taxon>Mycobacteriales</taxon>
        <taxon>Mycobacteriaceae</taxon>
        <taxon>Mycolicibacterium</taxon>
    </lineage>
</organism>
<keyword evidence="2" id="KW-0489">Methyltransferase</keyword>
<protein>
    <submittedName>
        <fullName evidence="2">Type 11 methyltransferase</fullName>
    </submittedName>
</protein>
<dbReference type="InterPro" id="IPR029063">
    <property type="entry name" value="SAM-dependent_MTases_sf"/>
</dbReference>
<dbReference type="SUPFAM" id="SSF53335">
    <property type="entry name" value="S-adenosyl-L-methionine-dependent methyltransferases"/>
    <property type="match status" value="1"/>
</dbReference>
<gene>
    <name evidence="2" type="ORF">MSEDJ_56850</name>
</gene>
<dbReference type="KEGG" id="msei:MSEDJ_56850"/>
<dbReference type="AlphaFoldDB" id="A0A7I7QYX4"/>
<name>A0A7I7QYX4_9MYCO</name>
<feature type="domain" description="Methyltransferase" evidence="1">
    <location>
        <begin position="42"/>
        <end position="139"/>
    </location>
</feature>
<sequence length="210" mass="23365">MLMNRAETALINSPPRRWLQRFYEVPVLLRLGGRIPPGSTALEIGCGSGYGSQLVLQQFGASRIDALDLDPMMIDRAQRRLTPFGDQVTLVRGSATDLRAALDAGDDSYDAVFDFGIVHHIPKWRTAVAEAARVLAPGGRFYFEEVTAHALNRLTYQRLFDHPTDDRFTAEQFLDELRRHRLLVLGSVTRVQGDYLLGVATKPLSNGGAR</sequence>
<dbReference type="GO" id="GO:0008168">
    <property type="term" value="F:methyltransferase activity"/>
    <property type="evidence" value="ECO:0007669"/>
    <property type="project" value="UniProtKB-KW"/>
</dbReference>
<keyword evidence="3" id="KW-1185">Reference proteome</keyword>
<dbReference type="Proteomes" id="UP000467193">
    <property type="component" value="Chromosome"/>
</dbReference>
<dbReference type="PANTHER" id="PTHR43591">
    <property type="entry name" value="METHYLTRANSFERASE"/>
    <property type="match status" value="1"/>
</dbReference>
<dbReference type="InterPro" id="IPR041698">
    <property type="entry name" value="Methyltransf_25"/>
</dbReference>
<evidence type="ECO:0000259" key="1">
    <source>
        <dbReference type="Pfam" id="PF13649"/>
    </source>
</evidence>
<dbReference type="Pfam" id="PF13649">
    <property type="entry name" value="Methyltransf_25"/>
    <property type="match status" value="1"/>
</dbReference>
<evidence type="ECO:0000313" key="2">
    <source>
        <dbReference type="EMBL" id="BBY31589.1"/>
    </source>
</evidence>
<accession>A0A7I7QYX4</accession>
<dbReference type="CDD" id="cd02440">
    <property type="entry name" value="AdoMet_MTases"/>
    <property type="match status" value="1"/>
</dbReference>
<dbReference type="Gene3D" id="3.40.50.150">
    <property type="entry name" value="Vaccinia Virus protein VP39"/>
    <property type="match status" value="1"/>
</dbReference>